<evidence type="ECO:0000313" key="1">
    <source>
        <dbReference type="EMBL" id="KKQ36626.1"/>
    </source>
</evidence>
<protein>
    <submittedName>
        <fullName evidence="1">Uncharacterized protein</fullName>
    </submittedName>
</protein>
<dbReference type="Proteomes" id="UP000034591">
    <property type="component" value="Unassembled WGS sequence"/>
</dbReference>
<reference evidence="1 2" key="1">
    <citation type="journal article" date="2015" name="Nature">
        <title>rRNA introns, odd ribosomes, and small enigmatic genomes across a large radiation of phyla.</title>
        <authorList>
            <person name="Brown C.T."/>
            <person name="Hug L.A."/>
            <person name="Thomas B.C."/>
            <person name="Sharon I."/>
            <person name="Castelle C.J."/>
            <person name="Singh A."/>
            <person name="Wilkins M.J."/>
            <person name="Williams K.H."/>
            <person name="Banfield J.F."/>
        </authorList>
    </citation>
    <scope>NUCLEOTIDE SEQUENCE [LARGE SCALE GENOMIC DNA]</scope>
</reference>
<name>A0A0G0K7R1_9BACT</name>
<dbReference type="AlphaFoldDB" id="A0A0G0K7R1"/>
<dbReference type="EMBL" id="LBTI01000044">
    <property type="protein sequence ID" value="KKQ36626.1"/>
    <property type="molecule type" value="Genomic_DNA"/>
</dbReference>
<comment type="caution">
    <text evidence="1">The sequence shown here is derived from an EMBL/GenBank/DDBJ whole genome shotgun (WGS) entry which is preliminary data.</text>
</comment>
<accession>A0A0G0K7R1</accession>
<organism evidence="1 2">
    <name type="scientific">Candidatus Woesebacteria bacterium GW2011_GWA1_37_7</name>
    <dbReference type="NCBI Taxonomy" id="1618545"/>
    <lineage>
        <taxon>Bacteria</taxon>
        <taxon>Candidatus Woeseibacteriota</taxon>
    </lineage>
</organism>
<gene>
    <name evidence="1" type="ORF">US53_C0044G0003</name>
</gene>
<proteinExistence type="predicted"/>
<sequence length="67" mass="7656">MQKMQDTFTTAYSDMNRSGFPHSDTAGLKDRGSYPTNIVTMYVLLRYFVPSHPLSALKRLIDLLCLK</sequence>
<evidence type="ECO:0000313" key="2">
    <source>
        <dbReference type="Proteomes" id="UP000034591"/>
    </source>
</evidence>